<comment type="caution">
    <text evidence="1">The sequence shown here is derived from an EMBL/GenBank/DDBJ whole genome shotgun (WGS) entry which is preliminary data.</text>
</comment>
<dbReference type="AlphaFoldDB" id="A0A645IGF3"/>
<evidence type="ECO:0000313" key="1">
    <source>
        <dbReference type="EMBL" id="MPN50388.1"/>
    </source>
</evidence>
<sequence length="61" mass="7407">MELNTQDYLKKALVDTQERVRDFMMYAEKAKDQNIQHFFKQYAESEAHQAAQMQQYIDNFQ</sequence>
<evidence type="ECO:0008006" key="2">
    <source>
        <dbReference type="Google" id="ProtNLM"/>
    </source>
</evidence>
<dbReference type="SUPFAM" id="SSF47240">
    <property type="entry name" value="Ferritin-like"/>
    <property type="match status" value="1"/>
</dbReference>
<protein>
    <recommendedName>
        <fullName evidence="2">Rubrerythrin diiron-binding domain-containing protein</fullName>
    </recommendedName>
</protein>
<reference evidence="1" key="1">
    <citation type="submission" date="2019-08" db="EMBL/GenBank/DDBJ databases">
        <authorList>
            <person name="Kucharzyk K."/>
            <person name="Murdoch R.W."/>
            <person name="Higgins S."/>
            <person name="Loffler F."/>
        </authorList>
    </citation>
    <scope>NUCLEOTIDE SEQUENCE</scope>
</reference>
<proteinExistence type="predicted"/>
<accession>A0A645IGF3</accession>
<organism evidence="1">
    <name type="scientific">bioreactor metagenome</name>
    <dbReference type="NCBI Taxonomy" id="1076179"/>
    <lineage>
        <taxon>unclassified sequences</taxon>
        <taxon>metagenomes</taxon>
        <taxon>ecological metagenomes</taxon>
    </lineage>
</organism>
<dbReference type="InterPro" id="IPR009078">
    <property type="entry name" value="Ferritin-like_SF"/>
</dbReference>
<name>A0A645IGF3_9ZZZZ</name>
<gene>
    <name evidence="1" type="ORF">SDC9_198014</name>
</gene>
<dbReference type="EMBL" id="VSSQ01114530">
    <property type="protein sequence ID" value="MPN50388.1"/>
    <property type="molecule type" value="Genomic_DNA"/>
</dbReference>